<proteinExistence type="predicted"/>
<dbReference type="eggNOG" id="KOG2793">
    <property type="taxonomic scope" value="Eukaryota"/>
</dbReference>
<dbReference type="PANTHER" id="PTHR14614">
    <property type="entry name" value="HEPATOCELLULAR CARCINOMA-ASSOCIATED ANTIGEN"/>
    <property type="match status" value="1"/>
</dbReference>
<organism evidence="1 2">
    <name type="scientific">Coprinopsis cinerea (strain Okayama-7 / 130 / ATCC MYA-4618 / FGSC 9003)</name>
    <name type="common">Inky cap fungus</name>
    <name type="synonym">Hormographiella aspergillata</name>
    <dbReference type="NCBI Taxonomy" id="240176"/>
    <lineage>
        <taxon>Eukaryota</taxon>
        <taxon>Fungi</taxon>
        <taxon>Dikarya</taxon>
        <taxon>Basidiomycota</taxon>
        <taxon>Agaricomycotina</taxon>
        <taxon>Agaricomycetes</taxon>
        <taxon>Agaricomycetidae</taxon>
        <taxon>Agaricales</taxon>
        <taxon>Agaricineae</taxon>
        <taxon>Psathyrellaceae</taxon>
        <taxon>Coprinopsis</taxon>
    </lineage>
</organism>
<dbReference type="AlphaFoldDB" id="A8NT90"/>
<dbReference type="InterPro" id="IPR019410">
    <property type="entry name" value="Methyltransf_16"/>
</dbReference>
<dbReference type="PANTHER" id="PTHR14614:SF161">
    <property type="match status" value="1"/>
</dbReference>
<accession>A8NT90</accession>
<name>A8NT90_COPC7</name>
<protein>
    <recommendedName>
        <fullName evidence="3">Methyltransferase-domain-containing protein</fullName>
    </recommendedName>
</protein>
<dbReference type="OrthoDB" id="413520at2759"/>
<dbReference type="InterPro" id="IPR029063">
    <property type="entry name" value="SAM-dependent_MTases_sf"/>
</dbReference>
<dbReference type="GO" id="GO:0005829">
    <property type="term" value="C:cytosol"/>
    <property type="evidence" value="ECO:0007669"/>
    <property type="project" value="TreeGrafter"/>
</dbReference>
<gene>
    <name evidence="1" type="ORF">CC1G_06260</name>
</gene>
<comment type="caution">
    <text evidence="1">The sequence shown here is derived from an EMBL/GenBank/DDBJ whole genome shotgun (WGS) entry which is preliminary data.</text>
</comment>
<dbReference type="GO" id="GO:0032991">
    <property type="term" value="C:protein-containing complex"/>
    <property type="evidence" value="ECO:0007669"/>
    <property type="project" value="TreeGrafter"/>
</dbReference>
<dbReference type="RefSeq" id="XP_001836175.2">
    <property type="nucleotide sequence ID" value="XM_001836123.2"/>
</dbReference>
<dbReference type="InParanoid" id="A8NT90"/>
<sequence>MNPNFPQNLDIKPSTSSENVAGDRFGIDAQQDAIQTYGIAGRVWEAAYAMNTYLNPTSSWVFDPPPLTKNKSTPLAIVELGSGTGIVASVIATALQPGDLLIATDLPDVCPLLEHNLRDPIDQGNVVVEPLAWGNSHHAESLRKLILNKRPSPGLNHIICSDLVYFPELLAPLLRSLIHLTSPEFHSHAQSPTVTISYMLRSLTKETPFWSAFGLWFTFVPVFVKERDDSEWQPIGSILGEDPTYIFHAKRRPESYTWVIPDSDQDLLAGVGAGGSPSRKWDTTFESLLFLSMNTS</sequence>
<keyword evidence="2" id="KW-1185">Reference proteome</keyword>
<dbReference type="STRING" id="240176.A8NT90"/>
<reference evidence="1 2" key="1">
    <citation type="journal article" date="2010" name="Proc. Natl. Acad. Sci. U.S.A.">
        <title>Insights into evolution of multicellular fungi from the assembled chromosomes of the mushroom Coprinopsis cinerea (Coprinus cinereus).</title>
        <authorList>
            <person name="Stajich J.E."/>
            <person name="Wilke S.K."/>
            <person name="Ahren D."/>
            <person name="Au C.H."/>
            <person name="Birren B.W."/>
            <person name="Borodovsky M."/>
            <person name="Burns C."/>
            <person name="Canback B."/>
            <person name="Casselton L.A."/>
            <person name="Cheng C.K."/>
            <person name="Deng J."/>
            <person name="Dietrich F.S."/>
            <person name="Fargo D.C."/>
            <person name="Farman M.L."/>
            <person name="Gathman A.C."/>
            <person name="Goldberg J."/>
            <person name="Guigo R."/>
            <person name="Hoegger P.J."/>
            <person name="Hooker J.B."/>
            <person name="Huggins A."/>
            <person name="James T.Y."/>
            <person name="Kamada T."/>
            <person name="Kilaru S."/>
            <person name="Kodira C."/>
            <person name="Kues U."/>
            <person name="Kupfer D."/>
            <person name="Kwan H.S."/>
            <person name="Lomsadze A."/>
            <person name="Li W."/>
            <person name="Lilly W.W."/>
            <person name="Ma L.J."/>
            <person name="Mackey A.J."/>
            <person name="Manning G."/>
            <person name="Martin F."/>
            <person name="Muraguchi H."/>
            <person name="Natvig D.O."/>
            <person name="Palmerini H."/>
            <person name="Ramesh M.A."/>
            <person name="Rehmeyer C.J."/>
            <person name="Roe B.A."/>
            <person name="Shenoy N."/>
            <person name="Stanke M."/>
            <person name="Ter-Hovhannisyan V."/>
            <person name="Tunlid A."/>
            <person name="Velagapudi R."/>
            <person name="Vision T.J."/>
            <person name="Zeng Q."/>
            <person name="Zolan M.E."/>
            <person name="Pukkila P.J."/>
        </authorList>
    </citation>
    <scope>NUCLEOTIDE SEQUENCE [LARGE SCALE GENOMIC DNA]</scope>
    <source>
        <strain evidence="2">Okayama-7 / 130 / ATCC MYA-4618 / FGSC 9003</strain>
    </source>
</reference>
<evidence type="ECO:0000313" key="1">
    <source>
        <dbReference type="EMBL" id="EAU85547.2"/>
    </source>
</evidence>
<evidence type="ECO:0008006" key="3">
    <source>
        <dbReference type="Google" id="ProtNLM"/>
    </source>
</evidence>
<dbReference type="GO" id="GO:0008757">
    <property type="term" value="F:S-adenosylmethionine-dependent methyltransferase activity"/>
    <property type="evidence" value="ECO:0007669"/>
    <property type="project" value="UniProtKB-ARBA"/>
</dbReference>
<dbReference type="GeneID" id="6012715"/>
<dbReference type="SUPFAM" id="SSF53335">
    <property type="entry name" value="S-adenosyl-L-methionine-dependent methyltransferases"/>
    <property type="match status" value="1"/>
</dbReference>
<dbReference type="Gene3D" id="3.40.50.150">
    <property type="entry name" value="Vaccinia Virus protein VP39"/>
    <property type="match status" value="1"/>
</dbReference>
<dbReference type="HOGENOM" id="CLU_039535_0_0_1"/>
<dbReference type="KEGG" id="cci:CC1G_06260"/>
<dbReference type="Pfam" id="PF10294">
    <property type="entry name" value="Methyltransf_16"/>
    <property type="match status" value="1"/>
</dbReference>
<dbReference type="Proteomes" id="UP000001861">
    <property type="component" value="Unassembled WGS sequence"/>
</dbReference>
<dbReference type="VEuPathDB" id="FungiDB:CC1G_06260"/>
<evidence type="ECO:0000313" key="2">
    <source>
        <dbReference type="Proteomes" id="UP000001861"/>
    </source>
</evidence>
<dbReference type="OMA" id="KETPFWT"/>
<dbReference type="EMBL" id="AACS02000004">
    <property type="protein sequence ID" value="EAU85547.2"/>
    <property type="molecule type" value="Genomic_DNA"/>
</dbReference>